<dbReference type="EMBL" id="RDQH01000339">
    <property type="protein sequence ID" value="RXH79332.1"/>
    <property type="molecule type" value="Genomic_DNA"/>
</dbReference>
<name>A0A498IAZ6_MALDO</name>
<evidence type="ECO:0000313" key="2">
    <source>
        <dbReference type="Proteomes" id="UP000290289"/>
    </source>
</evidence>
<reference evidence="1 2" key="1">
    <citation type="submission" date="2018-10" db="EMBL/GenBank/DDBJ databases">
        <title>A high-quality apple genome assembly.</title>
        <authorList>
            <person name="Hu J."/>
        </authorList>
    </citation>
    <scope>NUCLEOTIDE SEQUENCE [LARGE SCALE GENOMIC DNA]</scope>
    <source>
        <strain evidence="2">cv. HFTH1</strain>
        <tissue evidence="1">Young leaf</tissue>
    </source>
</reference>
<accession>A0A498IAZ6</accession>
<comment type="caution">
    <text evidence="1">The sequence shown here is derived from an EMBL/GenBank/DDBJ whole genome shotgun (WGS) entry which is preliminary data.</text>
</comment>
<dbReference type="PANTHER" id="PTHR34956:SF1">
    <property type="entry name" value="DUF4005 DOMAIN-CONTAINING PROTEIN"/>
    <property type="match status" value="1"/>
</dbReference>
<sequence length="139" mass="15699">MEMLTNANLAFEDESAYVDDDDVFFAEIRSQILALTSDNEDFPDSKSAKYNSFSSSVTKRPAGHTISSSLGYISWLGNKNSSNYAVPASLAKLWENSNVTGTGVFIPQAVKSRRDCRPRRMNNDRRRTYKRVENMNKQS</sequence>
<dbReference type="AlphaFoldDB" id="A0A498IAZ6"/>
<dbReference type="PANTHER" id="PTHR34956">
    <property type="entry name" value="OS05G0397300 PROTEIN"/>
    <property type="match status" value="1"/>
</dbReference>
<evidence type="ECO:0000313" key="1">
    <source>
        <dbReference type="EMBL" id="RXH79332.1"/>
    </source>
</evidence>
<dbReference type="OrthoDB" id="1160304at2759"/>
<dbReference type="SMR" id="A0A498IAZ6"/>
<organism evidence="1 2">
    <name type="scientific">Malus domestica</name>
    <name type="common">Apple</name>
    <name type="synonym">Pyrus malus</name>
    <dbReference type="NCBI Taxonomy" id="3750"/>
    <lineage>
        <taxon>Eukaryota</taxon>
        <taxon>Viridiplantae</taxon>
        <taxon>Streptophyta</taxon>
        <taxon>Embryophyta</taxon>
        <taxon>Tracheophyta</taxon>
        <taxon>Spermatophyta</taxon>
        <taxon>Magnoliopsida</taxon>
        <taxon>eudicotyledons</taxon>
        <taxon>Gunneridae</taxon>
        <taxon>Pentapetalae</taxon>
        <taxon>rosids</taxon>
        <taxon>fabids</taxon>
        <taxon>Rosales</taxon>
        <taxon>Rosaceae</taxon>
        <taxon>Amygdaloideae</taxon>
        <taxon>Maleae</taxon>
        <taxon>Malus</taxon>
    </lineage>
</organism>
<gene>
    <name evidence="1" type="ORF">DVH24_040479</name>
</gene>
<proteinExistence type="predicted"/>
<dbReference type="Proteomes" id="UP000290289">
    <property type="component" value="Chromosome 13"/>
</dbReference>
<keyword evidence="2" id="KW-1185">Reference proteome</keyword>
<protein>
    <submittedName>
        <fullName evidence="1">Uncharacterized protein</fullName>
    </submittedName>
</protein>